<keyword evidence="4" id="KW-0636">Prenylation</keyword>
<feature type="domain" description="HMA" evidence="6">
    <location>
        <begin position="1"/>
        <end position="64"/>
    </location>
</feature>
<dbReference type="InterPro" id="IPR036163">
    <property type="entry name" value="HMA_dom_sf"/>
</dbReference>
<sequence>MPKIVVKVCIHCEKCKQDVFKAVTKLTGINQLSLDGEKGLLTVIGTVDSVEVVERIRDKTKKRADLVTVGPVEAPKPPEPAKPDPVPDCFQERCRHDCEFVGLAYGPPPVHGGWGDCTIL</sequence>
<evidence type="ECO:0000256" key="4">
    <source>
        <dbReference type="ARBA" id="ARBA00023289"/>
    </source>
</evidence>
<evidence type="ECO:0000256" key="1">
    <source>
        <dbReference type="ARBA" id="ARBA00022481"/>
    </source>
</evidence>
<dbReference type="AlphaFoldDB" id="A0A7N1A072"/>
<dbReference type="PANTHER" id="PTHR45811:SF33">
    <property type="entry name" value="HEAVY METAL-ASSOCIATED ISOPRENYLATED PLANT PROTEIN 2-RELATED"/>
    <property type="match status" value="1"/>
</dbReference>
<dbReference type="OMA" id="RVDINCE"/>
<protein>
    <recommendedName>
        <fullName evidence="6">HMA domain-containing protein</fullName>
    </recommendedName>
</protein>
<keyword evidence="8" id="KW-1185">Reference proteome</keyword>
<evidence type="ECO:0000313" key="7">
    <source>
        <dbReference type="EnsemblPlants" id="Kaladp0055s0528.1.v1.1"/>
    </source>
</evidence>
<dbReference type="InterPro" id="IPR051863">
    <property type="entry name" value="HIPP"/>
</dbReference>
<evidence type="ECO:0000313" key="8">
    <source>
        <dbReference type="Proteomes" id="UP000594263"/>
    </source>
</evidence>
<organism evidence="7 8">
    <name type="scientific">Kalanchoe fedtschenkoi</name>
    <name type="common">Lavender scallops</name>
    <name type="synonym">South American air plant</name>
    <dbReference type="NCBI Taxonomy" id="63787"/>
    <lineage>
        <taxon>Eukaryota</taxon>
        <taxon>Viridiplantae</taxon>
        <taxon>Streptophyta</taxon>
        <taxon>Embryophyta</taxon>
        <taxon>Tracheophyta</taxon>
        <taxon>Spermatophyta</taxon>
        <taxon>Magnoliopsida</taxon>
        <taxon>eudicotyledons</taxon>
        <taxon>Gunneridae</taxon>
        <taxon>Pentapetalae</taxon>
        <taxon>Saxifragales</taxon>
        <taxon>Crassulaceae</taxon>
        <taxon>Kalanchoe</taxon>
    </lineage>
</organism>
<proteinExistence type="inferred from homology"/>
<keyword evidence="1" id="KW-0488">Methylation</keyword>
<evidence type="ECO:0000256" key="5">
    <source>
        <dbReference type="ARBA" id="ARBA00024045"/>
    </source>
</evidence>
<comment type="similarity">
    <text evidence="5">Belongs to the HIPP family.</text>
</comment>
<evidence type="ECO:0000256" key="2">
    <source>
        <dbReference type="ARBA" id="ARBA00022723"/>
    </source>
</evidence>
<dbReference type="GO" id="GO:0046872">
    <property type="term" value="F:metal ion binding"/>
    <property type="evidence" value="ECO:0007669"/>
    <property type="project" value="UniProtKB-KW"/>
</dbReference>
<dbReference type="Gene3D" id="3.30.70.100">
    <property type="match status" value="1"/>
</dbReference>
<keyword evidence="3" id="KW-0449">Lipoprotein</keyword>
<dbReference type="SUPFAM" id="SSF55008">
    <property type="entry name" value="HMA, heavy metal-associated domain"/>
    <property type="match status" value="1"/>
</dbReference>
<dbReference type="PANTHER" id="PTHR45811">
    <property type="entry name" value="COPPER TRANSPORT PROTEIN FAMILY-RELATED"/>
    <property type="match status" value="1"/>
</dbReference>
<dbReference type="EnsemblPlants" id="Kaladp0055s0528.1.v1.1">
    <property type="protein sequence ID" value="Kaladp0055s0528.1.v1.1"/>
    <property type="gene ID" value="Kaladp0055s0528.v1.1"/>
</dbReference>
<dbReference type="Gramene" id="Kaladp0055s0528.1.v1.1">
    <property type="protein sequence ID" value="Kaladp0055s0528.1.v1.1"/>
    <property type="gene ID" value="Kaladp0055s0528.v1.1"/>
</dbReference>
<reference evidence="7" key="1">
    <citation type="submission" date="2021-01" db="UniProtKB">
        <authorList>
            <consortium name="EnsemblPlants"/>
        </authorList>
    </citation>
    <scope>IDENTIFICATION</scope>
</reference>
<accession>A0A7N1A072</accession>
<evidence type="ECO:0000256" key="3">
    <source>
        <dbReference type="ARBA" id="ARBA00023288"/>
    </source>
</evidence>
<dbReference type="InterPro" id="IPR006121">
    <property type="entry name" value="HMA_dom"/>
</dbReference>
<evidence type="ECO:0000259" key="6">
    <source>
        <dbReference type="PROSITE" id="PS50846"/>
    </source>
</evidence>
<keyword evidence="2" id="KW-0479">Metal-binding</keyword>
<dbReference type="PROSITE" id="PS50846">
    <property type="entry name" value="HMA_2"/>
    <property type="match status" value="1"/>
</dbReference>
<dbReference type="Proteomes" id="UP000594263">
    <property type="component" value="Unplaced"/>
</dbReference>
<name>A0A7N1A072_KALFE</name>
<dbReference type="Pfam" id="PF00403">
    <property type="entry name" value="HMA"/>
    <property type="match status" value="1"/>
</dbReference>